<accession>A0A077ZW52</accession>
<dbReference type="SUPFAM" id="SSF51905">
    <property type="entry name" value="FAD/NAD(P)-binding domain"/>
    <property type="match status" value="1"/>
</dbReference>
<evidence type="ECO:0000256" key="3">
    <source>
        <dbReference type="ARBA" id="ARBA00022827"/>
    </source>
</evidence>
<keyword evidence="7" id="KW-0472">Membrane</keyword>
<evidence type="ECO:0000259" key="8">
    <source>
        <dbReference type="Pfam" id="PF01494"/>
    </source>
</evidence>
<evidence type="ECO:0000313" key="9">
    <source>
        <dbReference type="EMBL" id="CDW72681.1"/>
    </source>
</evidence>
<keyword evidence="7" id="KW-1133">Transmembrane helix</keyword>
<dbReference type="PANTHER" id="PTHR46028:SF2">
    <property type="entry name" value="KYNURENINE 3-MONOOXYGENASE"/>
    <property type="match status" value="1"/>
</dbReference>
<protein>
    <submittedName>
        <fullName evidence="9">Kynurenine 3-monooxygenase</fullName>
    </submittedName>
</protein>
<evidence type="ECO:0000256" key="7">
    <source>
        <dbReference type="SAM" id="Phobius"/>
    </source>
</evidence>
<gene>
    <name evidence="9" type="primary">Contig2931.g3133</name>
    <name evidence="9" type="ORF">STYLEM_1645</name>
</gene>
<evidence type="ECO:0000256" key="5">
    <source>
        <dbReference type="ARBA" id="ARBA00023002"/>
    </source>
</evidence>
<dbReference type="GO" id="GO:0070189">
    <property type="term" value="P:kynurenine metabolic process"/>
    <property type="evidence" value="ECO:0007669"/>
    <property type="project" value="TreeGrafter"/>
</dbReference>
<dbReference type="OrthoDB" id="444383at2759"/>
<keyword evidence="3" id="KW-0274">FAD</keyword>
<evidence type="ECO:0000256" key="2">
    <source>
        <dbReference type="ARBA" id="ARBA00022630"/>
    </source>
</evidence>
<keyword evidence="2" id="KW-0285">Flavoprotein</keyword>
<feature type="transmembrane region" description="Helical" evidence="7">
    <location>
        <begin position="7"/>
        <end position="28"/>
    </location>
</feature>
<keyword evidence="10" id="KW-1185">Reference proteome</keyword>
<proteinExistence type="predicted"/>
<evidence type="ECO:0000256" key="1">
    <source>
        <dbReference type="ARBA" id="ARBA00001974"/>
    </source>
</evidence>
<evidence type="ECO:0000313" key="10">
    <source>
        <dbReference type="Proteomes" id="UP000039865"/>
    </source>
</evidence>
<sequence>MEKTRTYAVIGAGPVGYVLSILLALKGYNVELFEKRSNPLTTLQSDEWRSTNFLLLCRAFPAFRKVGVLDEVLKYSAKVDKLKIVLSDLDEFELNYRGKGPEDVAFSLNRKELQKVLAKRIQKFQDKIKIQYNATILNVQIEKSSFDVKHQDGNVEIKSGYDMIFGTDGIHSAVQQAFQQLAGFSFQREYNGYGYTELQIPALESQEGNKFRVQEKTFFHWPRKELDTHMWGMPNYNGDINIGLILKIAGENSFEYFKTSGFQEFQKFLFEHFPDTRYLMPNLKDLYDKCQLTRIQTMKCGPWRFGNFMLVGDSSHCQNPFGGLGFNGNMEECSLIDDLIDKHQCNWNLIGEEFYAKRKPIADKMNEYGDTQFAIFKYKLFEEPIQISMIIQDYMSRYYGDIFQTVSQLIRYQDKDFIECLNYGPVQSKIFNELKKEIPNFLDVVRTGKFDQRVYDILAKYKDITDLRQIEIYSKSQADKAQSAGKTQENLFSKYLPSYHKNKPRL</sequence>
<dbReference type="GO" id="GO:0071949">
    <property type="term" value="F:FAD binding"/>
    <property type="evidence" value="ECO:0007669"/>
    <property type="project" value="InterPro"/>
</dbReference>
<evidence type="ECO:0000256" key="6">
    <source>
        <dbReference type="ARBA" id="ARBA00023033"/>
    </source>
</evidence>
<comment type="cofactor">
    <cofactor evidence="1">
        <name>FAD</name>
        <dbReference type="ChEBI" id="CHEBI:57692"/>
    </cofactor>
</comment>
<keyword evidence="5" id="KW-0560">Oxidoreductase</keyword>
<dbReference type="PANTHER" id="PTHR46028">
    <property type="entry name" value="KYNURENINE 3-MONOOXYGENASE"/>
    <property type="match status" value="1"/>
</dbReference>
<feature type="domain" description="FAD-binding" evidence="8">
    <location>
        <begin position="8"/>
        <end position="331"/>
    </location>
</feature>
<dbReference type="Pfam" id="PF01494">
    <property type="entry name" value="FAD_binding_3"/>
    <property type="match status" value="1"/>
</dbReference>
<dbReference type="Proteomes" id="UP000039865">
    <property type="component" value="Unassembled WGS sequence"/>
</dbReference>
<evidence type="ECO:0000256" key="4">
    <source>
        <dbReference type="ARBA" id="ARBA00022857"/>
    </source>
</evidence>
<reference evidence="9 10" key="1">
    <citation type="submission" date="2014-06" db="EMBL/GenBank/DDBJ databases">
        <authorList>
            <person name="Swart Estienne"/>
        </authorList>
    </citation>
    <scope>NUCLEOTIDE SEQUENCE [LARGE SCALE GENOMIC DNA]</scope>
    <source>
        <strain evidence="9 10">130c</strain>
    </source>
</reference>
<dbReference type="InterPro" id="IPR036188">
    <property type="entry name" value="FAD/NAD-bd_sf"/>
</dbReference>
<dbReference type="AlphaFoldDB" id="A0A077ZW52"/>
<dbReference type="GO" id="GO:0004502">
    <property type="term" value="F:kynurenine 3-monooxygenase activity"/>
    <property type="evidence" value="ECO:0007669"/>
    <property type="project" value="TreeGrafter"/>
</dbReference>
<dbReference type="InParanoid" id="A0A077ZW52"/>
<dbReference type="EMBL" id="CCKQ01001566">
    <property type="protein sequence ID" value="CDW72681.1"/>
    <property type="molecule type" value="Genomic_DNA"/>
</dbReference>
<organism evidence="9 10">
    <name type="scientific">Stylonychia lemnae</name>
    <name type="common">Ciliate</name>
    <dbReference type="NCBI Taxonomy" id="5949"/>
    <lineage>
        <taxon>Eukaryota</taxon>
        <taxon>Sar</taxon>
        <taxon>Alveolata</taxon>
        <taxon>Ciliophora</taxon>
        <taxon>Intramacronucleata</taxon>
        <taxon>Spirotrichea</taxon>
        <taxon>Stichotrichia</taxon>
        <taxon>Sporadotrichida</taxon>
        <taxon>Oxytrichidae</taxon>
        <taxon>Stylonychinae</taxon>
        <taxon>Stylonychia</taxon>
    </lineage>
</organism>
<keyword evidence="6 9" id="KW-0503">Monooxygenase</keyword>
<dbReference type="PRINTS" id="PR00420">
    <property type="entry name" value="RNGMNOXGNASE"/>
</dbReference>
<dbReference type="InterPro" id="IPR002938">
    <property type="entry name" value="FAD-bd"/>
</dbReference>
<dbReference type="Gene3D" id="3.50.50.60">
    <property type="entry name" value="FAD/NAD(P)-binding domain"/>
    <property type="match status" value="1"/>
</dbReference>
<name>A0A077ZW52_STYLE</name>
<keyword evidence="4" id="KW-0521">NADP</keyword>
<keyword evidence="7" id="KW-0812">Transmembrane</keyword>